<dbReference type="InterPro" id="IPR002347">
    <property type="entry name" value="SDR_fam"/>
</dbReference>
<dbReference type="PANTHER" id="PTHR43008">
    <property type="entry name" value="BENZIL REDUCTASE"/>
    <property type="match status" value="1"/>
</dbReference>
<sequence>MQICTLWQSGSMEPLSRPRTYVVTGADSGLGREVARLLARTGDVVACGLGPGADVRADLTSREGRAALVEQVRRLTDDRFDAVVAVAGSGAPRPETVALNYFGTVEVLDGLRPALASSTTPAVVVVSSSSTLHRGSGALVRACARRDEPRALATARRLTRTRRGSQLYRSSKIALNHWVRTTAVREEWAGAGIVLNAVAPGIVATETVTRTWERDRALLETALPQPLGAPGPVAPVAHLLAHLVSAENRFTTGQVVYGDGGTDALVRGTRPQRSYLRYGARDVVAMWRAARSGAS</sequence>
<dbReference type="InterPro" id="IPR036291">
    <property type="entry name" value="NAD(P)-bd_dom_sf"/>
</dbReference>
<evidence type="ECO:0000313" key="4">
    <source>
        <dbReference type="Proteomes" id="UP000196228"/>
    </source>
</evidence>
<dbReference type="PANTHER" id="PTHR43008:SF4">
    <property type="entry name" value="CHAIN DEHYDROGENASE, PUTATIVE (AFU_ORTHOLOGUE AFUA_4G08710)-RELATED"/>
    <property type="match status" value="1"/>
</dbReference>
<comment type="similarity">
    <text evidence="1">Belongs to the short-chain dehydrogenases/reductases (SDR) family.</text>
</comment>
<evidence type="ECO:0000313" key="3">
    <source>
        <dbReference type="EMBL" id="ARU53186.1"/>
    </source>
</evidence>
<dbReference type="Gene3D" id="3.40.50.720">
    <property type="entry name" value="NAD(P)-binding Rossmann-like Domain"/>
    <property type="match status" value="1"/>
</dbReference>
<reference evidence="3 4" key="1">
    <citation type="submission" date="2017-05" db="EMBL/GenBank/DDBJ databases">
        <authorList>
            <person name="Song R."/>
            <person name="Chenine A.L."/>
            <person name="Ruprecht R.M."/>
        </authorList>
    </citation>
    <scope>NUCLEOTIDE SEQUENCE [LARGE SCALE GENOMIC DNA]</scope>
    <source>
        <strain evidence="3 4">PSBB019</strain>
    </source>
</reference>
<dbReference type="GO" id="GO:0050664">
    <property type="term" value="F:oxidoreductase activity, acting on NAD(P)H, oxygen as acceptor"/>
    <property type="evidence" value="ECO:0007669"/>
    <property type="project" value="TreeGrafter"/>
</dbReference>
<protein>
    <recommendedName>
        <fullName evidence="5">Short-chain dehydrogenase</fullName>
    </recommendedName>
</protein>
<proteinExistence type="inferred from homology"/>
<dbReference type="Proteomes" id="UP000196228">
    <property type="component" value="Chromosome"/>
</dbReference>
<evidence type="ECO:0000256" key="1">
    <source>
        <dbReference type="ARBA" id="ARBA00006484"/>
    </source>
</evidence>
<evidence type="ECO:0000256" key="2">
    <source>
        <dbReference type="ARBA" id="ARBA00023002"/>
    </source>
</evidence>
<gene>
    <name evidence="3" type="ORF">CBR64_18820</name>
</gene>
<keyword evidence="2" id="KW-0560">Oxidoreductase</keyword>
<name>A0A1Y0I053_CELCE</name>
<organism evidence="3 4">
    <name type="scientific">Cellulosimicrobium cellulans</name>
    <name type="common">Arthrobacter luteus</name>
    <dbReference type="NCBI Taxonomy" id="1710"/>
    <lineage>
        <taxon>Bacteria</taxon>
        <taxon>Bacillati</taxon>
        <taxon>Actinomycetota</taxon>
        <taxon>Actinomycetes</taxon>
        <taxon>Micrococcales</taxon>
        <taxon>Promicromonosporaceae</taxon>
        <taxon>Cellulosimicrobium</taxon>
    </lineage>
</organism>
<accession>A0A1Y0I053</accession>
<dbReference type="SUPFAM" id="SSF51735">
    <property type="entry name" value="NAD(P)-binding Rossmann-fold domains"/>
    <property type="match status" value="1"/>
</dbReference>
<dbReference type="KEGG" id="cceu:CBR64_18820"/>
<evidence type="ECO:0008006" key="5">
    <source>
        <dbReference type="Google" id="ProtNLM"/>
    </source>
</evidence>
<dbReference type="EMBL" id="CP021383">
    <property type="protein sequence ID" value="ARU53186.1"/>
    <property type="molecule type" value="Genomic_DNA"/>
</dbReference>
<dbReference type="AlphaFoldDB" id="A0A1Y0I053"/>
<dbReference type="Pfam" id="PF13561">
    <property type="entry name" value="adh_short_C2"/>
    <property type="match status" value="1"/>
</dbReference>
<dbReference type="PRINTS" id="PR00081">
    <property type="entry name" value="GDHRDH"/>
</dbReference>